<reference evidence="1 2" key="1">
    <citation type="journal article" date="2011" name="Genome Biol.">
        <title>Comparative genome sequence analysis underscores mycoparasitism as the ancestral life style of Trichoderma.</title>
        <authorList>
            <person name="Kubicek C.P."/>
            <person name="Herrera-Estrella A."/>
            <person name="Seidl-Seiboth V."/>
            <person name="Martinez D.A."/>
            <person name="Druzhinina I.S."/>
            <person name="Thon M."/>
            <person name="Zeilinger S."/>
            <person name="Casas-Flores S."/>
            <person name="Horwitz B.A."/>
            <person name="Mukherjee P.K."/>
            <person name="Mukherjee M."/>
            <person name="Kredics L."/>
            <person name="Alcaraz L.D."/>
            <person name="Aerts A."/>
            <person name="Antal Z."/>
            <person name="Atanasova L."/>
            <person name="Cervantes-Badillo M.G."/>
            <person name="Challacombe J."/>
            <person name="Chertkov O."/>
            <person name="McCluskey K."/>
            <person name="Coulpier F."/>
            <person name="Deshpande N."/>
            <person name="von Doehren H."/>
            <person name="Ebbole D.J."/>
            <person name="Esquivel-Naranjo E.U."/>
            <person name="Fekete E."/>
            <person name="Flipphi M."/>
            <person name="Glaser F."/>
            <person name="Gomez-Rodriguez E.Y."/>
            <person name="Gruber S."/>
            <person name="Han C."/>
            <person name="Henrissat B."/>
            <person name="Hermosa R."/>
            <person name="Hernandez-Onate M."/>
            <person name="Karaffa L."/>
            <person name="Kosti I."/>
            <person name="Le Crom S."/>
            <person name="Lindquist E."/>
            <person name="Lucas S."/>
            <person name="Luebeck M."/>
            <person name="Luebeck P.S."/>
            <person name="Margeot A."/>
            <person name="Metz B."/>
            <person name="Misra M."/>
            <person name="Nevalainen H."/>
            <person name="Omann M."/>
            <person name="Packer N."/>
            <person name="Perrone G."/>
            <person name="Uresti-Rivera E.E."/>
            <person name="Salamov A."/>
            <person name="Schmoll M."/>
            <person name="Seiboth B."/>
            <person name="Shapiro H."/>
            <person name="Sukno S."/>
            <person name="Tamayo-Ramos J.A."/>
            <person name="Tisch D."/>
            <person name="Wiest A."/>
            <person name="Wilkinson H.H."/>
            <person name="Zhang M."/>
            <person name="Coutinho P.M."/>
            <person name="Kenerley C.M."/>
            <person name="Monte E."/>
            <person name="Baker S.E."/>
            <person name="Grigoriev I.V."/>
        </authorList>
    </citation>
    <scope>NUCLEOTIDE SEQUENCE [LARGE SCALE GENOMIC DNA]</scope>
    <source>
        <strain evidence="2">ATCC 20476 / IMI 206040</strain>
    </source>
</reference>
<dbReference type="STRING" id="452589.G9NL07"/>
<evidence type="ECO:0000313" key="1">
    <source>
        <dbReference type="EMBL" id="EHK48575.1"/>
    </source>
</evidence>
<sequence>MLLSSVQSILNVNSRPQMVQWVETIERLKSYGDVSISGQQMLELCRSKGVSRCAISCRRKDQKQANSASNEEEISETSPGLPAIKTALYHLLELSEEIRRSTRHNDHNELFYIALVQRRFPFAREGLCRQLGASIHERGISLQYLQEYNKELAYRHNGKDNLKTIEEMPEEQINAAAVSSINKDMAPKEEMVAQEPETRHPTVASSAMGRIKRDTTYPPSTITTRGSIIRDIQQVKYDFPHKPRQENVETHQSCTICAMPLNLPTLTDRTWEAHVDQDLEPYMDHMKIQHSIDWSKQVHTDRWDKLSQSRIMGRGKSSNCGDLVKESTLDWTSLEAAFDFRVAIPNDKLPESHHDPSYSLSEKALEWEFWHPLSLNRKQIGPS</sequence>
<dbReference type="HOGENOM" id="CLU_721720_0_0_1"/>
<protein>
    <submittedName>
        <fullName evidence="1">Uncharacterized protein</fullName>
    </submittedName>
</protein>
<dbReference type="EMBL" id="ABDG02000018">
    <property type="protein sequence ID" value="EHK48575.1"/>
    <property type="molecule type" value="Genomic_DNA"/>
</dbReference>
<evidence type="ECO:0000313" key="2">
    <source>
        <dbReference type="Proteomes" id="UP000005426"/>
    </source>
</evidence>
<name>G9NL07_HYPAI</name>
<dbReference type="OrthoDB" id="4900387at2759"/>
<dbReference type="Proteomes" id="UP000005426">
    <property type="component" value="Unassembled WGS sequence"/>
</dbReference>
<gene>
    <name evidence="1" type="ORF">TRIATDRAFT_305383</name>
</gene>
<accession>G9NL07</accession>
<dbReference type="PANTHER" id="PTHR35391">
    <property type="entry name" value="C2H2-TYPE DOMAIN-CONTAINING PROTEIN-RELATED"/>
    <property type="match status" value="1"/>
</dbReference>
<keyword evidence="2" id="KW-1185">Reference proteome</keyword>
<dbReference type="KEGG" id="tatv:25782615"/>
<dbReference type="GeneID" id="25782615"/>
<comment type="caution">
    <text evidence="1">The sequence shown here is derived from an EMBL/GenBank/DDBJ whole genome shotgun (WGS) entry which is preliminary data.</text>
</comment>
<dbReference type="AlphaFoldDB" id="G9NL07"/>
<dbReference type="PANTHER" id="PTHR35391:SF5">
    <property type="entry name" value="DUF6590 DOMAIN-CONTAINING PROTEIN"/>
    <property type="match status" value="1"/>
</dbReference>
<proteinExistence type="predicted"/>
<organism evidence="1 2">
    <name type="scientific">Hypocrea atroviridis (strain ATCC 20476 / IMI 206040)</name>
    <name type="common">Trichoderma atroviride</name>
    <dbReference type="NCBI Taxonomy" id="452589"/>
    <lineage>
        <taxon>Eukaryota</taxon>
        <taxon>Fungi</taxon>
        <taxon>Dikarya</taxon>
        <taxon>Ascomycota</taxon>
        <taxon>Pezizomycotina</taxon>
        <taxon>Sordariomycetes</taxon>
        <taxon>Hypocreomycetidae</taxon>
        <taxon>Hypocreales</taxon>
        <taxon>Hypocreaceae</taxon>
        <taxon>Trichoderma</taxon>
    </lineage>
</organism>